<dbReference type="InterPro" id="IPR012486">
    <property type="entry name" value="Far11/STRP_N"/>
</dbReference>
<sequence>MVARPGLAVTVPDLTLRPLTTPADKPSPTSPVERERLRLTALQHAQASLSLSTTTSRLSPTTAAAAHQQRTAQLREPIATRLARLTTAAASLSDRTDQAMTAATEQATDVGAAPTYTESATDDTAAAAANDAQPETDTAPPAPPSTDAADPGDGGPPDAAGQQGPAQEGDAAPQQQQATDAGESPWNASSRLASLLSTPPPPPPPVPARPKQLVYTFPSPPADTADLLSELEEFYSYVEVPQVIEHYESWTGAHDGDEPPFPDLQQERQHEIIDSLLNTLLSHSSSSSDRHTAARHLLHIAHGTFSPEVCTSPEIHLHLILTNCRTLRSAGALPRLWSALKRTAREWEDLSHLPVPPDQDSQHGGDDQQHQHDNQHLHPNTNRNQAGRSPSAYSANRKAIDAQQEEAKAAERQERLDEANAELALLLAVLYFMTECSRGDDTWGDELMSLDPPMPVYLYNQVAGLRERNAKGYPVKKLLLLLWKSLLCTLGGMKDVARVKALVREVEGLPVDDSSDRPTYKPWTKASPPDILSFRNETLAKYPSYTPPSAGALLPLPAPLAPLADNPEMLDRISAAAAPIPVRPTFSYHINANHDPALPSNIPGPPPANWPHQPQPPTPAPSPPPTPPPIINQPTPPNGQGPPAKPKKQQFQTDQTRPFPLPFAPANAKRGRAVPRAIEEAGELYRRNLRISTELWQAWKVREEFRSDEMGWTKAAEVEREKEVYEREKKRREAIEASGVGAAAKAKLREDRRKARALGRRLEELALGDVGSDLRRKGLLESTGGDLSSSASSVKGGRGAPSGIETPEDVALDSDDDDEDVEDPMDPLTVLHNLMRQLKRDIKAEPDEKRRRELEERRLDVQRLERIERLYRMTLPHLQSAVIVLLKLLLATVTANQNLAGPTQNGEEPTSSDPPPDLSLEDIDILRHREITSKAVSAILILTLKWFKASHIMKFHYFSQLLVDSNCLLLILKMFGMQEVSTLVRIRHEKADQNFFRYCQDHLHPDKAERPEDALLAQPPAGDRAPSPAHSSGTNESSTGALVKEGAEIELVSDYSWRNFFSTINFVHILQKLTKRKTHRVLLMVQYKSSAILKRILKVSHPTLQLFVLKVIKSQVPYCGRKWRQSNMKVITAIYLHCRPDLRDEWLAGIDVDADVEESLPHEQALRSLVRFFNTQHYGQHAPGLHRRSSSVPANPNEPSPDFNPGPVASVPLPPLSPHGPPPDHPSAIEDVFPPPRAISAIDVDAKVPLKLAYGAVESAEDLEGYEVDDLLAASGRTAGQEGSATAVTAYKSALEGAGGSGVATPEGNAAVLGAAGGDGQVPQVSVVDHDDLLDFLNDPLGSSDAAWERLGLEGYDGEWDDVSDSESVGGWGFMRFGVDDKPGTTGTLADDGEEVLDEQSERLEWQHISPETITALEEERAAADAASPITPNSPRPPRNRRRSSTGPISPALRPVLIDRDDDGGASDDAPNADGEEGPAPVAPHEGPAIDEVELVFNQ</sequence>
<feature type="region of interest" description="Disordered" evidence="2">
    <location>
        <begin position="1"/>
        <end position="32"/>
    </location>
</feature>
<dbReference type="SMART" id="SM01293">
    <property type="entry name" value="DUF3402"/>
    <property type="match status" value="1"/>
</dbReference>
<evidence type="ECO:0008006" key="7">
    <source>
        <dbReference type="Google" id="ProtNLM"/>
    </source>
</evidence>
<feature type="compositionally biased region" description="Polar residues" evidence="2">
    <location>
        <begin position="1029"/>
        <end position="1039"/>
    </location>
</feature>
<feature type="compositionally biased region" description="Polar residues" evidence="2">
    <location>
        <begin position="379"/>
        <end position="394"/>
    </location>
</feature>
<dbReference type="Pfam" id="PF07923">
    <property type="entry name" value="N1221"/>
    <property type="match status" value="2"/>
</dbReference>
<feature type="compositionally biased region" description="Low complexity" evidence="2">
    <location>
        <begin position="122"/>
        <end position="181"/>
    </location>
</feature>
<evidence type="ECO:0000313" key="6">
    <source>
        <dbReference type="Proteomes" id="UP000237144"/>
    </source>
</evidence>
<dbReference type="EMBL" id="PJQD01000033">
    <property type="protein sequence ID" value="POY73866.1"/>
    <property type="molecule type" value="Genomic_DNA"/>
</dbReference>
<evidence type="ECO:0000259" key="3">
    <source>
        <dbReference type="SMART" id="SM01292"/>
    </source>
</evidence>
<evidence type="ECO:0000259" key="4">
    <source>
        <dbReference type="SMART" id="SM01293"/>
    </source>
</evidence>
<evidence type="ECO:0000256" key="2">
    <source>
        <dbReference type="SAM" id="MobiDB-lite"/>
    </source>
</evidence>
<comment type="caution">
    <text evidence="5">The sequence shown here is derived from an EMBL/GenBank/DDBJ whole genome shotgun (WGS) entry which is preliminary data.</text>
</comment>
<feature type="domain" description="Far11/STRP C-terminal" evidence="4">
    <location>
        <begin position="675"/>
        <end position="1276"/>
    </location>
</feature>
<feature type="region of interest" description="Disordered" evidence="2">
    <location>
        <begin position="781"/>
        <end position="825"/>
    </location>
</feature>
<keyword evidence="1" id="KW-0175">Coiled coil</keyword>
<dbReference type="GO" id="GO:0007010">
    <property type="term" value="P:cytoskeleton organization"/>
    <property type="evidence" value="ECO:0007669"/>
    <property type="project" value="TreeGrafter"/>
</dbReference>
<feature type="compositionally biased region" description="Low complexity" evidence="2">
    <location>
        <begin position="782"/>
        <end position="795"/>
    </location>
</feature>
<feature type="compositionally biased region" description="Pro residues" evidence="2">
    <location>
        <begin position="1212"/>
        <end position="1225"/>
    </location>
</feature>
<feature type="region of interest" description="Disordered" evidence="2">
    <location>
        <begin position="1180"/>
        <end position="1232"/>
    </location>
</feature>
<feature type="compositionally biased region" description="Low complexity" evidence="2">
    <location>
        <begin position="47"/>
        <end position="72"/>
    </location>
</feature>
<feature type="coiled-coil region" evidence="1">
    <location>
        <begin position="715"/>
        <end position="765"/>
    </location>
</feature>
<name>A0A2S5BAR6_9BASI</name>
<dbReference type="PANTHER" id="PTHR13239:SF4">
    <property type="entry name" value="AT25231P"/>
    <property type="match status" value="1"/>
</dbReference>
<dbReference type="PANTHER" id="PTHR13239">
    <property type="entry name" value="PROTEIN REQUIRED FOR HYPHAL ANASTOMOSIS HAM-2"/>
    <property type="match status" value="1"/>
</dbReference>
<dbReference type="SMART" id="SM01292">
    <property type="entry name" value="N1221"/>
    <property type="match status" value="1"/>
</dbReference>
<dbReference type="Pfam" id="PF11882">
    <property type="entry name" value="DUF3402"/>
    <property type="match status" value="1"/>
</dbReference>
<dbReference type="OrthoDB" id="18234at2759"/>
<feature type="compositionally biased region" description="Basic and acidic residues" evidence="2">
    <location>
        <begin position="360"/>
        <end position="376"/>
    </location>
</feature>
<gene>
    <name evidence="5" type="ORF">BMF94_3036</name>
</gene>
<evidence type="ECO:0000256" key="1">
    <source>
        <dbReference type="SAM" id="Coils"/>
    </source>
</evidence>
<feature type="region of interest" description="Disordered" evidence="2">
    <location>
        <begin position="91"/>
        <end position="215"/>
    </location>
</feature>
<feature type="region of interest" description="Disordered" evidence="2">
    <location>
        <begin position="591"/>
        <end position="670"/>
    </location>
</feature>
<feature type="domain" description="Far11/STRP N-terminal" evidence="3">
    <location>
        <begin position="210"/>
        <end position="571"/>
    </location>
</feature>
<feature type="region of interest" description="Disordered" evidence="2">
    <location>
        <begin position="1017"/>
        <end position="1039"/>
    </location>
</feature>
<proteinExistence type="predicted"/>
<feature type="region of interest" description="Disordered" evidence="2">
    <location>
        <begin position="1419"/>
        <end position="1499"/>
    </location>
</feature>
<feature type="compositionally biased region" description="Polar residues" evidence="2">
    <location>
        <begin position="98"/>
        <end position="107"/>
    </location>
</feature>
<dbReference type="InterPro" id="IPR021819">
    <property type="entry name" value="Far11/STRP_C"/>
</dbReference>
<dbReference type="STRING" id="741276.A0A2S5BAR6"/>
<dbReference type="GO" id="GO:0005829">
    <property type="term" value="C:cytosol"/>
    <property type="evidence" value="ECO:0007669"/>
    <property type="project" value="TreeGrafter"/>
</dbReference>
<organism evidence="5 6">
    <name type="scientific">Rhodotorula taiwanensis</name>
    <dbReference type="NCBI Taxonomy" id="741276"/>
    <lineage>
        <taxon>Eukaryota</taxon>
        <taxon>Fungi</taxon>
        <taxon>Dikarya</taxon>
        <taxon>Basidiomycota</taxon>
        <taxon>Pucciniomycotina</taxon>
        <taxon>Microbotryomycetes</taxon>
        <taxon>Sporidiobolales</taxon>
        <taxon>Sporidiobolaceae</taxon>
        <taxon>Rhodotorula</taxon>
    </lineage>
</organism>
<feature type="compositionally biased region" description="Acidic residues" evidence="2">
    <location>
        <begin position="806"/>
        <end position="825"/>
    </location>
</feature>
<accession>A0A2S5BAR6</accession>
<feature type="region of interest" description="Disordered" evidence="2">
    <location>
        <begin position="46"/>
        <end position="73"/>
    </location>
</feature>
<dbReference type="InterPro" id="IPR040185">
    <property type="entry name" value="Far11/STRP"/>
</dbReference>
<keyword evidence="6" id="KW-1185">Reference proteome</keyword>
<feature type="compositionally biased region" description="Pro residues" evidence="2">
    <location>
        <begin position="198"/>
        <end position="208"/>
    </location>
</feature>
<feature type="compositionally biased region" description="Low complexity" evidence="2">
    <location>
        <begin position="188"/>
        <end position="197"/>
    </location>
</feature>
<feature type="compositionally biased region" description="Acidic residues" evidence="2">
    <location>
        <begin position="1489"/>
        <end position="1499"/>
    </location>
</feature>
<dbReference type="Proteomes" id="UP000237144">
    <property type="component" value="Unassembled WGS sequence"/>
</dbReference>
<feature type="region of interest" description="Disordered" evidence="2">
    <location>
        <begin position="899"/>
        <end position="919"/>
    </location>
</feature>
<evidence type="ECO:0000313" key="5">
    <source>
        <dbReference type="EMBL" id="POY73866.1"/>
    </source>
</evidence>
<reference evidence="5 6" key="1">
    <citation type="journal article" date="2018" name="Front. Microbiol.">
        <title>Prospects for Fungal Bioremediation of Acidic Radioactive Waste Sites: Characterization and Genome Sequence of Rhodotorula taiwanensis MD1149.</title>
        <authorList>
            <person name="Tkavc R."/>
            <person name="Matrosova V.Y."/>
            <person name="Grichenko O.E."/>
            <person name="Gostincar C."/>
            <person name="Volpe R.P."/>
            <person name="Klimenkova P."/>
            <person name="Gaidamakova E.K."/>
            <person name="Zhou C.E."/>
            <person name="Stewart B.J."/>
            <person name="Lyman M.G."/>
            <person name="Malfatti S.A."/>
            <person name="Rubinfeld B."/>
            <person name="Courtot M."/>
            <person name="Singh J."/>
            <person name="Dalgard C.L."/>
            <person name="Hamilton T."/>
            <person name="Frey K.G."/>
            <person name="Gunde-Cimerman N."/>
            <person name="Dugan L."/>
            <person name="Daly M.J."/>
        </authorList>
    </citation>
    <scope>NUCLEOTIDE SEQUENCE [LARGE SCALE GENOMIC DNA]</scope>
    <source>
        <strain evidence="5 6">MD1149</strain>
    </source>
</reference>
<feature type="region of interest" description="Disordered" evidence="2">
    <location>
        <begin position="351"/>
        <end position="413"/>
    </location>
</feature>
<protein>
    <recommendedName>
        <fullName evidence="7">Far11/STRP C-terminal domain-containing protein</fullName>
    </recommendedName>
</protein>
<feature type="compositionally biased region" description="Pro residues" evidence="2">
    <location>
        <begin position="602"/>
        <end position="644"/>
    </location>
</feature>